<keyword evidence="2" id="KW-1185">Reference proteome</keyword>
<dbReference type="Proteomes" id="UP001396334">
    <property type="component" value="Unassembled WGS sequence"/>
</dbReference>
<comment type="caution">
    <text evidence="1">The sequence shown here is derived from an EMBL/GenBank/DDBJ whole genome shotgun (WGS) entry which is preliminary data.</text>
</comment>
<dbReference type="PANTHER" id="PTHR11017">
    <property type="entry name" value="LEUCINE-RICH REPEAT-CONTAINING PROTEIN"/>
    <property type="match status" value="1"/>
</dbReference>
<protein>
    <submittedName>
        <fullName evidence="1">Uncharacterized protein</fullName>
    </submittedName>
</protein>
<proteinExistence type="predicted"/>
<organism evidence="1 2">
    <name type="scientific">Hibiscus sabdariffa</name>
    <name type="common">roselle</name>
    <dbReference type="NCBI Taxonomy" id="183260"/>
    <lineage>
        <taxon>Eukaryota</taxon>
        <taxon>Viridiplantae</taxon>
        <taxon>Streptophyta</taxon>
        <taxon>Embryophyta</taxon>
        <taxon>Tracheophyta</taxon>
        <taxon>Spermatophyta</taxon>
        <taxon>Magnoliopsida</taxon>
        <taxon>eudicotyledons</taxon>
        <taxon>Gunneridae</taxon>
        <taxon>Pentapetalae</taxon>
        <taxon>rosids</taxon>
        <taxon>malvids</taxon>
        <taxon>Malvales</taxon>
        <taxon>Malvaceae</taxon>
        <taxon>Malvoideae</taxon>
        <taxon>Hibiscus</taxon>
    </lineage>
</organism>
<accession>A0ABR2S1V7</accession>
<gene>
    <name evidence="1" type="ORF">V6N11_053772</name>
</gene>
<evidence type="ECO:0000313" key="1">
    <source>
        <dbReference type="EMBL" id="KAK9019246.1"/>
    </source>
</evidence>
<sequence>MHNLRFIYFYDLKHWNKKLLADQVDIVYLPDELRYLYWENYPFRSLSSNFNPSNLAVLKLPYGEMEQLWNEDYGLDLVNLRKIDLYHCKNLRKIPNLSGAIHLEILCCYGCQRLVELPCLDHMSSLKRLELQGCHSLKKFPQVPNHFPSLYLVETGVEEVPDSVEHLVRLEKLSLEDSMVKNISTNISKMESLRFLDLSHCLIAKFPEKTLTQIEEAFPV</sequence>
<reference evidence="1 2" key="1">
    <citation type="journal article" date="2024" name="G3 (Bethesda)">
        <title>Genome assembly of Hibiscus sabdariffa L. provides insights into metabolisms of medicinal natural products.</title>
        <authorList>
            <person name="Kim T."/>
        </authorList>
    </citation>
    <scope>NUCLEOTIDE SEQUENCE [LARGE SCALE GENOMIC DNA]</scope>
    <source>
        <strain evidence="1">TK-2024</strain>
        <tissue evidence="1">Old leaves</tissue>
    </source>
</reference>
<evidence type="ECO:0000313" key="2">
    <source>
        <dbReference type="Proteomes" id="UP001396334"/>
    </source>
</evidence>
<dbReference type="InterPro" id="IPR032675">
    <property type="entry name" value="LRR_dom_sf"/>
</dbReference>
<dbReference type="PANTHER" id="PTHR11017:SF479">
    <property type="entry name" value="DISEASE RESISTANCE PROTEIN (TIR-NBS-LRR CLASS) FAMILY"/>
    <property type="match status" value="1"/>
</dbReference>
<dbReference type="InterPro" id="IPR044974">
    <property type="entry name" value="Disease_R_plants"/>
</dbReference>
<dbReference type="SUPFAM" id="SSF52058">
    <property type="entry name" value="L domain-like"/>
    <property type="match status" value="1"/>
</dbReference>
<dbReference type="Gene3D" id="3.80.10.10">
    <property type="entry name" value="Ribonuclease Inhibitor"/>
    <property type="match status" value="2"/>
</dbReference>
<name>A0ABR2S1V7_9ROSI</name>
<dbReference type="EMBL" id="JBBPBN010000017">
    <property type="protein sequence ID" value="KAK9019246.1"/>
    <property type="molecule type" value="Genomic_DNA"/>
</dbReference>